<dbReference type="Pfam" id="PF13557">
    <property type="entry name" value="Phenol_MetA_deg"/>
    <property type="match status" value="1"/>
</dbReference>
<accession>A0A3B0Z0V4</accession>
<feature type="non-terminal residue" evidence="1">
    <location>
        <position position="1"/>
    </location>
</feature>
<reference evidence="1" key="1">
    <citation type="submission" date="2018-06" db="EMBL/GenBank/DDBJ databases">
        <authorList>
            <person name="Zhirakovskaya E."/>
        </authorList>
    </citation>
    <scope>NUCLEOTIDE SEQUENCE</scope>
</reference>
<proteinExistence type="predicted"/>
<dbReference type="InterPro" id="IPR025737">
    <property type="entry name" value="FApF"/>
</dbReference>
<dbReference type="AlphaFoldDB" id="A0A3B0Z0V4"/>
<dbReference type="EMBL" id="UOFM01000476">
    <property type="protein sequence ID" value="VAW82590.1"/>
    <property type="molecule type" value="Genomic_DNA"/>
</dbReference>
<organism evidence="1">
    <name type="scientific">hydrothermal vent metagenome</name>
    <dbReference type="NCBI Taxonomy" id="652676"/>
    <lineage>
        <taxon>unclassified sequences</taxon>
        <taxon>metagenomes</taxon>
        <taxon>ecological metagenomes</taxon>
    </lineage>
</organism>
<gene>
    <name evidence="1" type="ORF">MNBD_GAMMA14-2738</name>
</gene>
<evidence type="ECO:0000313" key="1">
    <source>
        <dbReference type="EMBL" id="VAW82590.1"/>
    </source>
</evidence>
<name>A0A3B0Z0V4_9ZZZZ</name>
<evidence type="ECO:0008006" key="2">
    <source>
        <dbReference type="Google" id="ProtNLM"/>
    </source>
</evidence>
<protein>
    <recommendedName>
        <fullName evidence="2">Transporter</fullName>
    </recommendedName>
</protein>
<sequence length="321" mass="36259">SVNPNSLLGMPVMMGQPTGKFMAVPTDMDMSMLNLTLGYSLSDDFFAGIMLMWKRNDMDMLFNSMMQGVTGREGFTMKTDGLADTMLMAKYRLFSDDPLIPTRQASLLFGLNLPTGSINQKNREHPLSFRQQEQIPYSMQLGSGTFDPTIGLLYQGSGSPWWWGANAAYTARLYDNKRDYRLGNEFRLDLYGMYQIRHDFLVQAQLNGSDQDAINGEMDEARSGESGHVVQGDPDSPYMTPLWDPGNYGGTQLFATLGFQWQPAPLHIVDFNISVPLYRDLNGPQLETDYRVMLTWYIEFPTKKSIRYGIGRAKSDSQLGF</sequence>